<gene>
    <name evidence="2" type="ORF">M0R45_020549</name>
</gene>
<keyword evidence="3" id="KW-1185">Reference proteome</keyword>
<feature type="region of interest" description="Disordered" evidence="1">
    <location>
        <begin position="108"/>
        <end position="170"/>
    </location>
</feature>
<reference evidence="2 3" key="1">
    <citation type="journal article" date="2023" name="G3 (Bethesda)">
        <title>A chromosome-length genome assembly and annotation of blackberry (Rubus argutus, cv. 'Hillquist').</title>
        <authorList>
            <person name="Bruna T."/>
            <person name="Aryal R."/>
            <person name="Dudchenko O."/>
            <person name="Sargent D.J."/>
            <person name="Mead D."/>
            <person name="Buti M."/>
            <person name="Cavallini A."/>
            <person name="Hytonen T."/>
            <person name="Andres J."/>
            <person name="Pham M."/>
            <person name="Weisz D."/>
            <person name="Mascagni F."/>
            <person name="Usai G."/>
            <person name="Natali L."/>
            <person name="Bassil N."/>
            <person name="Fernandez G.E."/>
            <person name="Lomsadze A."/>
            <person name="Armour M."/>
            <person name="Olukolu B."/>
            <person name="Poorten T."/>
            <person name="Britton C."/>
            <person name="Davik J."/>
            <person name="Ashrafi H."/>
            <person name="Aiden E.L."/>
            <person name="Borodovsky M."/>
            <person name="Worthington M."/>
        </authorList>
    </citation>
    <scope>NUCLEOTIDE SEQUENCE [LARGE SCALE GENOMIC DNA]</scope>
    <source>
        <strain evidence="2">PI 553951</strain>
    </source>
</reference>
<dbReference type="AlphaFoldDB" id="A0AAW1XA13"/>
<evidence type="ECO:0000313" key="2">
    <source>
        <dbReference type="EMBL" id="KAK9933349.1"/>
    </source>
</evidence>
<sequence length="213" mass="23386">MTRDGIKVVLISGCQFPTINQFHSKPSQAFRYTTTVPPLHHHFAATIQGFIHKFKPPVHHSPSSIHPQTRARALSSCRAQTSPCLFLICTTAPQAVNPSHRRARARLRHNLQSTPPATTSRPPSPSLMPRSAASLHRPHHQHKLCSEPSRSRISSPLQHRPRRRVDPKPAPVITCSAASTSRALLSGVVLCSIESEPVLRPAPLSDLTSSPSH</sequence>
<protein>
    <submittedName>
        <fullName evidence="2">Uncharacterized protein</fullName>
    </submittedName>
</protein>
<proteinExistence type="predicted"/>
<name>A0AAW1XA13_RUBAR</name>
<evidence type="ECO:0000313" key="3">
    <source>
        <dbReference type="Proteomes" id="UP001457282"/>
    </source>
</evidence>
<accession>A0AAW1XA13</accession>
<evidence type="ECO:0000256" key="1">
    <source>
        <dbReference type="SAM" id="MobiDB-lite"/>
    </source>
</evidence>
<dbReference type="EMBL" id="JBEDUW010000004">
    <property type="protein sequence ID" value="KAK9933349.1"/>
    <property type="molecule type" value="Genomic_DNA"/>
</dbReference>
<organism evidence="2 3">
    <name type="scientific">Rubus argutus</name>
    <name type="common">Southern blackberry</name>
    <dbReference type="NCBI Taxonomy" id="59490"/>
    <lineage>
        <taxon>Eukaryota</taxon>
        <taxon>Viridiplantae</taxon>
        <taxon>Streptophyta</taxon>
        <taxon>Embryophyta</taxon>
        <taxon>Tracheophyta</taxon>
        <taxon>Spermatophyta</taxon>
        <taxon>Magnoliopsida</taxon>
        <taxon>eudicotyledons</taxon>
        <taxon>Gunneridae</taxon>
        <taxon>Pentapetalae</taxon>
        <taxon>rosids</taxon>
        <taxon>fabids</taxon>
        <taxon>Rosales</taxon>
        <taxon>Rosaceae</taxon>
        <taxon>Rosoideae</taxon>
        <taxon>Rosoideae incertae sedis</taxon>
        <taxon>Rubus</taxon>
    </lineage>
</organism>
<feature type="compositionally biased region" description="Low complexity" evidence="1">
    <location>
        <begin position="110"/>
        <end position="135"/>
    </location>
</feature>
<dbReference type="Proteomes" id="UP001457282">
    <property type="component" value="Unassembled WGS sequence"/>
</dbReference>
<comment type="caution">
    <text evidence="2">The sequence shown here is derived from an EMBL/GenBank/DDBJ whole genome shotgun (WGS) entry which is preliminary data.</text>
</comment>